<sequence>MITSEAKVLQKEELTKEKINSAIQRGIDKFCKDYHGEDKYQFEIIKISNDIIEVDFCLEIDEEIEVYYYWVKRQEATRKYKVYERLTIELDENEDLEEKLESIFGATELFIYDLNQKY</sequence>
<organism evidence="1 2">
    <name type="scientific">Apibacter muscae</name>
    <dbReference type="NCBI Taxonomy" id="2509004"/>
    <lineage>
        <taxon>Bacteria</taxon>
        <taxon>Pseudomonadati</taxon>
        <taxon>Bacteroidota</taxon>
        <taxon>Flavobacteriia</taxon>
        <taxon>Flavobacteriales</taxon>
        <taxon>Weeksellaceae</taxon>
        <taxon>Apibacter</taxon>
    </lineage>
</organism>
<evidence type="ECO:0000313" key="1">
    <source>
        <dbReference type="EMBL" id="TWP28460.1"/>
    </source>
</evidence>
<comment type="caution">
    <text evidence="1">The sequence shown here is derived from an EMBL/GenBank/DDBJ whole genome shotgun (WGS) entry which is preliminary data.</text>
</comment>
<reference evidence="1 2" key="1">
    <citation type="submission" date="2019-02" db="EMBL/GenBank/DDBJ databases">
        <title>Apibacter muscae sp. nov.: a novel member of the house fly microbiota.</title>
        <authorList>
            <person name="Park R."/>
        </authorList>
    </citation>
    <scope>NUCLEOTIDE SEQUENCE [LARGE SCALE GENOMIC DNA]</scope>
    <source>
        <strain evidence="1 2">AL1</strain>
    </source>
</reference>
<name>A0A563DE39_9FLAO</name>
<dbReference type="RefSeq" id="WP_146292529.1">
    <property type="nucleotide sequence ID" value="NZ_SELH01000018.1"/>
</dbReference>
<gene>
    <name evidence="1" type="ORF">ETU09_05920</name>
</gene>
<accession>A0A563DE39</accession>
<proteinExistence type="predicted"/>
<protein>
    <submittedName>
        <fullName evidence="1">Uncharacterized protein</fullName>
    </submittedName>
</protein>
<dbReference type="Proteomes" id="UP000319499">
    <property type="component" value="Unassembled WGS sequence"/>
</dbReference>
<keyword evidence="2" id="KW-1185">Reference proteome</keyword>
<dbReference type="EMBL" id="SELH01000018">
    <property type="protein sequence ID" value="TWP28460.1"/>
    <property type="molecule type" value="Genomic_DNA"/>
</dbReference>
<evidence type="ECO:0000313" key="2">
    <source>
        <dbReference type="Proteomes" id="UP000319499"/>
    </source>
</evidence>
<dbReference type="AlphaFoldDB" id="A0A563DE39"/>